<evidence type="ECO:0000256" key="4">
    <source>
        <dbReference type="ARBA" id="ARBA00022801"/>
    </source>
</evidence>
<organism evidence="8">
    <name type="scientific">human gut metagenome</name>
    <dbReference type="NCBI Taxonomy" id="408170"/>
    <lineage>
        <taxon>unclassified sequences</taxon>
        <taxon>metagenomes</taxon>
        <taxon>organismal metagenomes</taxon>
    </lineage>
</organism>
<dbReference type="SUPFAM" id="SSF56988">
    <property type="entry name" value="Anthrax protective antigen"/>
    <property type="match status" value="1"/>
</dbReference>
<dbReference type="Pfam" id="PF00728">
    <property type="entry name" value="Glyco_hydro_20"/>
    <property type="match status" value="1"/>
</dbReference>
<dbReference type="InterPro" id="IPR017853">
    <property type="entry name" value="GH"/>
</dbReference>
<feature type="domain" description="Glycoside hydrolase family 20 catalytic" evidence="5">
    <location>
        <begin position="10"/>
        <end position="51"/>
    </location>
</feature>
<evidence type="ECO:0000256" key="3">
    <source>
        <dbReference type="ARBA" id="ARBA00012663"/>
    </source>
</evidence>
<gene>
    <name evidence="8" type="ORF">LEA_10743</name>
</gene>
<feature type="domain" description="PA14" evidence="6">
    <location>
        <begin position="215"/>
        <end position="260"/>
    </location>
</feature>
<evidence type="ECO:0000259" key="5">
    <source>
        <dbReference type="Pfam" id="PF00728"/>
    </source>
</evidence>
<comment type="caution">
    <text evidence="8">The sequence shown here is derived from an EMBL/GenBank/DDBJ whole genome shotgun (WGS) entry which is preliminary data.</text>
</comment>
<dbReference type="GO" id="GO:0004563">
    <property type="term" value="F:beta-N-acetylhexosaminidase activity"/>
    <property type="evidence" value="ECO:0007669"/>
    <property type="project" value="UniProtKB-EC"/>
</dbReference>
<evidence type="ECO:0000256" key="1">
    <source>
        <dbReference type="ARBA" id="ARBA00001231"/>
    </source>
</evidence>
<dbReference type="Pfam" id="PF13290">
    <property type="entry name" value="CHB_HEX_C_1"/>
    <property type="match status" value="1"/>
</dbReference>
<dbReference type="AlphaFoldDB" id="K1SVQ5"/>
<dbReference type="InterPro" id="IPR025705">
    <property type="entry name" value="Beta_hexosaminidase_sua/sub"/>
</dbReference>
<protein>
    <recommendedName>
        <fullName evidence="3">beta-N-acetylhexosaminidase</fullName>
        <ecNumber evidence="3">3.2.1.52</ecNumber>
    </recommendedName>
</protein>
<dbReference type="PANTHER" id="PTHR22600">
    <property type="entry name" value="BETA-HEXOSAMINIDASE"/>
    <property type="match status" value="1"/>
</dbReference>
<evidence type="ECO:0000256" key="2">
    <source>
        <dbReference type="ARBA" id="ARBA00006285"/>
    </source>
</evidence>
<dbReference type="SUPFAM" id="SSF51445">
    <property type="entry name" value="(Trans)glycosidases"/>
    <property type="match status" value="1"/>
</dbReference>
<dbReference type="InterPro" id="IPR059177">
    <property type="entry name" value="GH29D-like_dom"/>
</dbReference>
<evidence type="ECO:0000313" key="8">
    <source>
        <dbReference type="EMBL" id="EKC64627.1"/>
    </source>
</evidence>
<comment type="catalytic activity">
    <reaction evidence="1">
        <text>Hydrolysis of terminal non-reducing N-acetyl-D-hexosamine residues in N-acetyl-beta-D-hexosaminides.</text>
        <dbReference type="EC" id="3.2.1.52"/>
    </reaction>
</comment>
<sequence>YDPYPAQILPEKRHLIWGVQANMWTEYAYGPEDVEYQLFPRTLALAELAWSLPANKDFGRFSRSLENQHVRLDLHGINYHIPMPEGVACSDVRFLDSITLRLTNTRDYPMVYTLDGSAPTASSEVLNGPLTLDEECVVRVATLLPTGRLSPERRFTVSRTQLAPSADVETEPGIVRTLACGDFRRLGDLGAAQWGAPEVLPDFAFPFEGEQAGGAAIFTGYIDIPESGVYVFGTDADRLEIDSEEVVNNDGKLAMHQLGRGTRALEKGATPSG</sequence>
<dbReference type="GO" id="GO:0016020">
    <property type="term" value="C:membrane"/>
    <property type="evidence" value="ECO:0007669"/>
    <property type="project" value="TreeGrafter"/>
</dbReference>
<name>K1SVQ5_9ZZZZ</name>
<dbReference type="InterPro" id="IPR011658">
    <property type="entry name" value="PA14_dom"/>
</dbReference>
<dbReference type="EMBL" id="AJWY01007229">
    <property type="protein sequence ID" value="EKC64627.1"/>
    <property type="molecule type" value="Genomic_DNA"/>
</dbReference>
<dbReference type="EC" id="3.2.1.52" evidence="3"/>
<dbReference type="Pfam" id="PF07691">
    <property type="entry name" value="PA14"/>
    <property type="match status" value="1"/>
</dbReference>
<dbReference type="GO" id="GO:0030203">
    <property type="term" value="P:glycosaminoglycan metabolic process"/>
    <property type="evidence" value="ECO:0007669"/>
    <property type="project" value="TreeGrafter"/>
</dbReference>
<reference evidence="8" key="1">
    <citation type="journal article" date="2013" name="Environ. Microbiol.">
        <title>Microbiota from the distal guts of lean and obese adolescents exhibit partial functional redundancy besides clear differences in community structure.</title>
        <authorList>
            <person name="Ferrer M."/>
            <person name="Ruiz A."/>
            <person name="Lanza F."/>
            <person name="Haange S.B."/>
            <person name="Oberbach A."/>
            <person name="Till H."/>
            <person name="Bargiela R."/>
            <person name="Campoy C."/>
            <person name="Segura M.T."/>
            <person name="Richter M."/>
            <person name="von Bergen M."/>
            <person name="Seifert J."/>
            <person name="Suarez A."/>
        </authorList>
    </citation>
    <scope>NUCLEOTIDE SEQUENCE</scope>
</reference>
<dbReference type="GO" id="GO:0005975">
    <property type="term" value="P:carbohydrate metabolic process"/>
    <property type="evidence" value="ECO:0007669"/>
    <property type="project" value="InterPro"/>
</dbReference>
<evidence type="ECO:0000259" key="7">
    <source>
        <dbReference type="Pfam" id="PF13290"/>
    </source>
</evidence>
<accession>K1SVQ5</accession>
<feature type="domain" description="GH29D-like beta-sandwich" evidence="7">
    <location>
        <begin position="97"/>
        <end position="142"/>
    </location>
</feature>
<dbReference type="PANTHER" id="PTHR22600:SF57">
    <property type="entry name" value="BETA-N-ACETYLHEXOSAMINIDASE"/>
    <property type="match status" value="1"/>
</dbReference>
<dbReference type="Gene3D" id="3.20.20.80">
    <property type="entry name" value="Glycosidases"/>
    <property type="match status" value="1"/>
</dbReference>
<keyword evidence="4" id="KW-0378">Hydrolase</keyword>
<comment type="similarity">
    <text evidence="2">Belongs to the glycosyl hydrolase 20 family.</text>
</comment>
<dbReference type="InterPro" id="IPR015883">
    <property type="entry name" value="Glyco_hydro_20_cat"/>
</dbReference>
<feature type="non-terminal residue" evidence="8">
    <location>
        <position position="1"/>
    </location>
</feature>
<evidence type="ECO:0000259" key="6">
    <source>
        <dbReference type="Pfam" id="PF07691"/>
    </source>
</evidence>
<proteinExistence type="inferred from homology"/>